<dbReference type="EMBL" id="MN032979">
    <property type="protein sequence ID" value="QDH86850.1"/>
    <property type="molecule type" value="Genomic_RNA"/>
</dbReference>
<name>A0A514CZQ8_9VIRU</name>
<reference evidence="2" key="1">
    <citation type="submission" date="2019-05" db="EMBL/GenBank/DDBJ databases">
        <title>Metatranscriptomic reconstruction reveals RNA viruses with the potential to shape carbon cycling in soil.</title>
        <authorList>
            <person name="Starr E.P."/>
            <person name="Nuccio E."/>
            <person name="Pett-Ridge J."/>
            <person name="Banfield J.F."/>
            <person name="Firestone M.K."/>
        </authorList>
    </citation>
    <scope>NUCLEOTIDE SEQUENCE</scope>
    <source>
        <strain evidence="2">H2_Rhizo_Litter_49_scaffold_1010</strain>
    </source>
</reference>
<sequence length="85" mass="9695">MRSSPKFLVASRSVGPSIPRKGSNPPRGEQPLVGDPPNKGRWERRDDLEFNELDVRLRISYKTVLLVFVLFDVLRKVVDVSLSNF</sequence>
<protein>
    <submittedName>
        <fullName evidence="2">Uncharacterized protein</fullName>
    </submittedName>
</protein>
<evidence type="ECO:0000313" key="2">
    <source>
        <dbReference type="EMBL" id="QDH86850.1"/>
    </source>
</evidence>
<gene>
    <name evidence="2" type="ORF">H2RhizoLitter491010_000002</name>
</gene>
<feature type="region of interest" description="Disordered" evidence="1">
    <location>
        <begin position="1"/>
        <end position="43"/>
    </location>
</feature>
<organism evidence="2">
    <name type="scientific">Leviviridae sp</name>
    <dbReference type="NCBI Taxonomy" id="2027243"/>
    <lineage>
        <taxon>Viruses</taxon>
        <taxon>Riboviria</taxon>
        <taxon>Orthornavirae</taxon>
        <taxon>Lenarviricota</taxon>
        <taxon>Leviviricetes</taxon>
        <taxon>Norzivirales</taxon>
        <taxon>Fiersviridae</taxon>
    </lineage>
</organism>
<accession>A0A514CZQ8</accession>
<evidence type="ECO:0000256" key="1">
    <source>
        <dbReference type="SAM" id="MobiDB-lite"/>
    </source>
</evidence>
<proteinExistence type="predicted"/>